<evidence type="ECO:0000256" key="3">
    <source>
        <dbReference type="SAM" id="SignalP"/>
    </source>
</evidence>
<name>A0A3S1A060_ELYCH</name>
<evidence type="ECO:0000313" key="4">
    <source>
        <dbReference type="EMBL" id="RUS87320.1"/>
    </source>
</evidence>
<evidence type="ECO:0000256" key="2">
    <source>
        <dbReference type="SAM" id="Phobius"/>
    </source>
</evidence>
<feature type="chain" id="PRO_5018572438" evidence="3">
    <location>
        <begin position="31"/>
        <end position="183"/>
    </location>
</feature>
<keyword evidence="2" id="KW-0812">Transmembrane</keyword>
<feature type="transmembrane region" description="Helical" evidence="2">
    <location>
        <begin position="56"/>
        <end position="77"/>
    </location>
</feature>
<evidence type="ECO:0000256" key="1">
    <source>
        <dbReference type="SAM" id="MobiDB-lite"/>
    </source>
</evidence>
<keyword evidence="3" id="KW-0732">Signal</keyword>
<keyword evidence="2" id="KW-1133">Transmembrane helix</keyword>
<keyword evidence="5" id="KW-1185">Reference proteome</keyword>
<dbReference type="AlphaFoldDB" id="A0A3S1A060"/>
<accession>A0A3S1A060</accession>
<gene>
    <name evidence="4" type="ORF">EGW08_004932</name>
</gene>
<evidence type="ECO:0000313" key="5">
    <source>
        <dbReference type="Proteomes" id="UP000271974"/>
    </source>
</evidence>
<dbReference type="Proteomes" id="UP000271974">
    <property type="component" value="Unassembled WGS sequence"/>
</dbReference>
<feature type="compositionally biased region" description="Polar residues" evidence="1">
    <location>
        <begin position="153"/>
        <end position="163"/>
    </location>
</feature>
<feature type="signal peptide" evidence="3">
    <location>
        <begin position="1"/>
        <end position="30"/>
    </location>
</feature>
<keyword evidence="2" id="KW-0472">Membrane</keyword>
<dbReference type="OrthoDB" id="6155109at2759"/>
<protein>
    <submittedName>
        <fullName evidence="4">Uncharacterized protein</fullName>
    </submittedName>
</protein>
<dbReference type="PROSITE" id="PS51257">
    <property type="entry name" value="PROKAR_LIPOPROTEIN"/>
    <property type="match status" value="1"/>
</dbReference>
<organism evidence="4 5">
    <name type="scientific">Elysia chlorotica</name>
    <name type="common">Eastern emerald elysia</name>
    <name type="synonym">Sea slug</name>
    <dbReference type="NCBI Taxonomy" id="188477"/>
    <lineage>
        <taxon>Eukaryota</taxon>
        <taxon>Metazoa</taxon>
        <taxon>Spiralia</taxon>
        <taxon>Lophotrochozoa</taxon>
        <taxon>Mollusca</taxon>
        <taxon>Gastropoda</taxon>
        <taxon>Heterobranchia</taxon>
        <taxon>Euthyneura</taxon>
        <taxon>Panpulmonata</taxon>
        <taxon>Sacoglossa</taxon>
        <taxon>Placobranchoidea</taxon>
        <taxon>Plakobranchidae</taxon>
        <taxon>Elysia</taxon>
    </lineage>
</organism>
<feature type="compositionally biased region" description="Polar residues" evidence="1">
    <location>
        <begin position="171"/>
        <end position="183"/>
    </location>
</feature>
<feature type="region of interest" description="Disordered" evidence="1">
    <location>
        <begin position="101"/>
        <end position="183"/>
    </location>
</feature>
<proteinExistence type="predicted"/>
<reference evidence="4 5" key="1">
    <citation type="submission" date="2019-01" db="EMBL/GenBank/DDBJ databases">
        <title>A draft genome assembly of the solar-powered sea slug Elysia chlorotica.</title>
        <authorList>
            <person name="Cai H."/>
            <person name="Li Q."/>
            <person name="Fang X."/>
            <person name="Li J."/>
            <person name="Curtis N.E."/>
            <person name="Altenburger A."/>
            <person name="Shibata T."/>
            <person name="Feng M."/>
            <person name="Maeda T."/>
            <person name="Schwartz J.A."/>
            <person name="Shigenobu S."/>
            <person name="Lundholm N."/>
            <person name="Nishiyama T."/>
            <person name="Yang H."/>
            <person name="Hasebe M."/>
            <person name="Li S."/>
            <person name="Pierce S.K."/>
            <person name="Wang J."/>
        </authorList>
    </citation>
    <scope>NUCLEOTIDE SEQUENCE [LARGE SCALE GENOMIC DNA]</scope>
    <source>
        <strain evidence="4">EC2010</strain>
        <tissue evidence="4">Whole organism of an adult</tissue>
    </source>
</reference>
<dbReference type="EMBL" id="RQTK01000114">
    <property type="protein sequence ID" value="RUS87320.1"/>
    <property type="molecule type" value="Genomic_DNA"/>
</dbReference>
<sequence>MRMVSLMDFRSNGALLWWFAVSAFSVSVAGLGCHHSCDCDFDSGGSDTDVTLRYEVMSGLVGAFAPLTLAGLGFLTYKLCSRPPMGAPSLPAGGMAPAPTSYPGSGWRGEGGGFKGNSLPSGREPTSLYGESDDDIPSQSDKQRQDYPGGRGHTSNSRFTNIHRNVKDDMTNQWLRSVNTRKY</sequence>
<feature type="compositionally biased region" description="Gly residues" evidence="1">
    <location>
        <begin position="106"/>
        <end position="115"/>
    </location>
</feature>
<comment type="caution">
    <text evidence="4">The sequence shown here is derived from an EMBL/GenBank/DDBJ whole genome shotgun (WGS) entry which is preliminary data.</text>
</comment>